<evidence type="ECO:0000256" key="1">
    <source>
        <dbReference type="ARBA" id="ARBA00004141"/>
    </source>
</evidence>
<dbReference type="Pfam" id="PF02080">
    <property type="entry name" value="TrkA_C"/>
    <property type="match status" value="2"/>
</dbReference>
<organism evidence="9 10">
    <name type="scientific">Sneathiella chinensis</name>
    <dbReference type="NCBI Taxonomy" id="349750"/>
    <lineage>
        <taxon>Bacteria</taxon>
        <taxon>Pseudomonadati</taxon>
        <taxon>Pseudomonadota</taxon>
        <taxon>Alphaproteobacteria</taxon>
        <taxon>Sneathiellales</taxon>
        <taxon>Sneathiellaceae</taxon>
        <taxon>Sneathiella</taxon>
    </lineage>
</organism>
<keyword evidence="2" id="KW-0813">Transport</keyword>
<evidence type="ECO:0000256" key="6">
    <source>
        <dbReference type="ARBA" id="ARBA00023136"/>
    </source>
</evidence>
<feature type="transmembrane region" description="Helical" evidence="7">
    <location>
        <begin position="486"/>
        <end position="506"/>
    </location>
</feature>
<dbReference type="CDD" id="cd01115">
    <property type="entry name" value="SLC13_permease"/>
    <property type="match status" value="1"/>
</dbReference>
<evidence type="ECO:0000256" key="5">
    <source>
        <dbReference type="ARBA" id="ARBA00022989"/>
    </source>
</evidence>
<sequence>MTQDQTLLFAILAILFALLIWGRWRYDLVAFLALLASVLVGVVSFDNAFSGFGHPATIIIAFVIVISRGLTNSGVIELVASKVIDTSRTLSLHISVMAGFSAALSAVMNNIAALALLMPIDLKAAQKAKRSPGLSLMPLAFASILGGMLTLIGTPPNIIIAAYREKTAGEPFGMFDFSPVGGLAALTGVLFVALIGWRLIPKARGEADASAELHGLEDYISELRVSEKSEAIGKTAGDFDDLTDEHDIQILGIIRNGQRLPGIARRAPIREDDLLVVEGGPEGIEAFLGALALEYVTYDDTEDKKRPARDLELREVVVPPGSFVDGRMVKSLDVLRRQGVSILGISRQGQRFRQRIAHVQINAGDILLLLGSDNSLTETTANLGTLPLAERGLQIVQRKMAGLSVGIFGAAIFAATFGLIQLPIALGLVVAAYVLFGIVPIREVYRSIEWSIIVLLGSLIPIGAALETSGGSALLAGALLTLTEGYAPWIALTLLMIMTMTISDIMNNTATAVMAAPVAVEVADRLGVNSDPFLMAVAVAASCAFLTPIGHNNNTLIMGPGGYSFGDYWRMGLPLEILIVAVSVPALLWFWPL</sequence>
<accession>A0ABQ5U178</accession>
<keyword evidence="4" id="KW-0677">Repeat</keyword>
<dbReference type="InterPro" id="IPR004680">
    <property type="entry name" value="Cit_transptr-like_dom"/>
</dbReference>
<comment type="caution">
    <text evidence="9">The sequence shown here is derived from an EMBL/GenBank/DDBJ whole genome shotgun (WGS) entry which is preliminary data.</text>
</comment>
<evidence type="ECO:0000256" key="7">
    <source>
        <dbReference type="SAM" id="Phobius"/>
    </source>
</evidence>
<comment type="subcellular location">
    <subcellularLocation>
        <location evidence="1">Membrane</location>
        <topology evidence="1">Multi-pass membrane protein</topology>
    </subcellularLocation>
</comment>
<dbReference type="InterPro" id="IPR051679">
    <property type="entry name" value="DASS-Related_Transporters"/>
</dbReference>
<protein>
    <submittedName>
        <fullName evidence="9">SLC13 family permease</fullName>
    </submittedName>
</protein>
<feature type="transmembrane region" description="Helical" evidence="7">
    <location>
        <begin position="448"/>
        <end position="466"/>
    </location>
</feature>
<keyword evidence="3 7" id="KW-0812">Transmembrane</keyword>
<dbReference type="Pfam" id="PF03600">
    <property type="entry name" value="CitMHS"/>
    <property type="match status" value="1"/>
</dbReference>
<dbReference type="PROSITE" id="PS51202">
    <property type="entry name" value="RCK_C"/>
    <property type="match status" value="2"/>
</dbReference>
<dbReference type="RefSeq" id="WP_169559882.1">
    <property type="nucleotide sequence ID" value="NZ_BSNF01000001.1"/>
</dbReference>
<feature type="transmembrane region" description="Helical" evidence="7">
    <location>
        <begin position="400"/>
        <end position="418"/>
    </location>
</feature>
<name>A0ABQ5U178_9PROT</name>
<evidence type="ECO:0000259" key="8">
    <source>
        <dbReference type="PROSITE" id="PS51202"/>
    </source>
</evidence>
<reference evidence="9" key="2">
    <citation type="submission" date="2023-01" db="EMBL/GenBank/DDBJ databases">
        <title>Draft genome sequence of Sneathiella chinensis strain NBRC 103408.</title>
        <authorList>
            <person name="Sun Q."/>
            <person name="Mori K."/>
        </authorList>
    </citation>
    <scope>NUCLEOTIDE SEQUENCE</scope>
    <source>
        <strain evidence="9">NBRC 103408</strain>
    </source>
</reference>
<evidence type="ECO:0000256" key="3">
    <source>
        <dbReference type="ARBA" id="ARBA00022692"/>
    </source>
</evidence>
<gene>
    <name evidence="9" type="ORF">GCM10007924_11460</name>
</gene>
<keyword evidence="6 7" id="KW-0472">Membrane</keyword>
<feature type="transmembrane region" description="Helical" evidence="7">
    <location>
        <begin position="533"/>
        <end position="551"/>
    </location>
</feature>
<evidence type="ECO:0000256" key="4">
    <source>
        <dbReference type="ARBA" id="ARBA00022737"/>
    </source>
</evidence>
<feature type="transmembrane region" description="Helical" evidence="7">
    <location>
        <begin position="56"/>
        <end position="76"/>
    </location>
</feature>
<keyword evidence="10" id="KW-1185">Reference proteome</keyword>
<feature type="domain" description="RCK C-terminal" evidence="8">
    <location>
        <begin position="299"/>
        <end position="386"/>
    </location>
</feature>
<feature type="domain" description="RCK C-terminal" evidence="8">
    <location>
        <begin position="208"/>
        <end position="293"/>
    </location>
</feature>
<feature type="transmembrane region" description="Helical" evidence="7">
    <location>
        <begin position="30"/>
        <end position="49"/>
    </location>
</feature>
<reference evidence="9" key="1">
    <citation type="journal article" date="2014" name="Int. J. Syst. Evol. Microbiol.">
        <title>Complete genome of a new Firmicutes species belonging to the dominant human colonic microbiota ('Ruminococcus bicirculans') reveals two chromosomes and a selective capacity to utilize plant glucans.</title>
        <authorList>
            <consortium name="NISC Comparative Sequencing Program"/>
            <person name="Wegmann U."/>
            <person name="Louis P."/>
            <person name="Goesmann A."/>
            <person name="Henrissat B."/>
            <person name="Duncan S.H."/>
            <person name="Flint H.J."/>
        </authorList>
    </citation>
    <scope>NUCLEOTIDE SEQUENCE</scope>
    <source>
        <strain evidence="9">NBRC 103408</strain>
    </source>
</reference>
<evidence type="ECO:0000256" key="2">
    <source>
        <dbReference type="ARBA" id="ARBA00022448"/>
    </source>
</evidence>
<keyword evidence="5 7" id="KW-1133">Transmembrane helix</keyword>
<feature type="transmembrane region" description="Helical" evidence="7">
    <location>
        <begin position="96"/>
        <end position="118"/>
    </location>
</feature>
<evidence type="ECO:0000313" key="9">
    <source>
        <dbReference type="EMBL" id="GLQ05925.1"/>
    </source>
</evidence>
<feature type="transmembrane region" description="Helical" evidence="7">
    <location>
        <begin position="424"/>
        <end position="441"/>
    </location>
</feature>
<feature type="transmembrane region" description="Helical" evidence="7">
    <location>
        <begin position="7"/>
        <end position="24"/>
    </location>
</feature>
<feature type="transmembrane region" description="Helical" evidence="7">
    <location>
        <begin position="571"/>
        <end position="591"/>
    </location>
</feature>
<dbReference type="InterPro" id="IPR006037">
    <property type="entry name" value="RCK_C"/>
</dbReference>
<feature type="transmembrane region" description="Helical" evidence="7">
    <location>
        <begin position="180"/>
        <end position="200"/>
    </location>
</feature>
<dbReference type="SUPFAM" id="SSF116726">
    <property type="entry name" value="TrkA C-terminal domain-like"/>
    <property type="match status" value="2"/>
</dbReference>
<dbReference type="Gene3D" id="3.30.70.1450">
    <property type="entry name" value="Regulator of K+ conductance, C-terminal domain"/>
    <property type="match status" value="2"/>
</dbReference>
<proteinExistence type="predicted"/>
<dbReference type="InterPro" id="IPR036721">
    <property type="entry name" value="RCK_C_sf"/>
</dbReference>
<dbReference type="PANTHER" id="PTHR43652">
    <property type="entry name" value="BASIC AMINO ACID ANTIPORTER YFCC-RELATED"/>
    <property type="match status" value="1"/>
</dbReference>
<dbReference type="Proteomes" id="UP001161409">
    <property type="component" value="Unassembled WGS sequence"/>
</dbReference>
<dbReference type="EMBL" id="BSNF01000001">
    <property type="protein sequence ID" value="GLQ05925.1"/>
    <property type="molecule type" value="Genomic_DNA"/>
</dbReference>
<evidence type="ECO:0000313" key="10">
    <source>
        <dbReference type="Proteomes" id="UP001161409"/>
    </source>
</evidence>
<dbReference type="PANTHER" id="PTHR43652:SF2">
    <property type="entry name" value="BASIC AMINO ACID ANTIPORTER YFCC-RELATED"/>
    <property type="match status" value="1"/>
</dbReference>
<feature type="transmembrane region" description="Helical" evidence="7">
    <location>
        <begin position="139"/>
        <end position="160"/>
    </location>
</feature>